<keyword evidence="5 10" id="KW-1133">Transmembrane helix</keyword>
<feature type="transmembrane region" description="Helical" evidence="10">
    <location>
        <begin position="12"/>
        <end position="30"/>
    </location>
</feature>
<keyword evidence="8 11" id="KW-0675">Receptor</keyword>
<dbReference type="GO" id="GO:0004933">
    <property type="term" value="F:mating-type a-factor pheromone receptor activity"/>
    <property type="evidence" value="ECO:0007669"/>
    <property type="project" value="InterPro"/>
</dbReference>
<feature type="transmembrane region" description="Helical" evidence="10">
    <location>
        <begin position="276"/>
        <end position="292"/>
    </location>
</feature>
<dbReference type="PANTHER" id="PTHR28097">
    <property type="entry name" value="PHEROMONE A FACTOR RECEPTOR"/>
    <property type="match status" value="1"/>
</dbReference>
<comment type="similarity">
    <text evidence="2">Belongs to the G-protein coupled receptor 4 family.</text>
</comment>
<keyword evidence="9" id="KW-0807">Transducer</keyword>
<dbReference type="EMBL" id="DF933811">
    <property type="protein sequence ID" value="GAM35016.1"/>
    <property type="molecule type" value="Genomic_DNA"/>
</dbReference>
<feature type="transmembrane region" description="Helical" evidence="10">
    <location>
        <begin position="213"/>
        <end position="237"/>
    </location>
</feature>
<evidence type="ECO:0000313" key="11">
    <source>
        <dbReference type="EMBL" id="GAM35016.1"/>
    </source>
</evidence>
<dbReference type="GO" id="GO:0000750">
    <property type="term" value="P:pheromone-dependent signal transduction involved in conjugation with cellular fusion"/>
    <property type="evidence" value="ECO:0007669"/>
    <property type="project" value="TreeGrafter"/>
</dbReference>
<evidence type="ECO:0000256" key="10">
    <source>
        <dbReference type="SAM" id="Phobius"/>
    </source>
</evidence>
<protein>
    <submittedName>
        <fullName evidence="11">A-pheromone receptor</fullName>
    </submittedName>
</protein>
<dbReference type="PRINTS" id="PR00900">
    <property type="entry name" value="PHEROMONEAR"/>
</dbReference>
<dbReference type="InterPro" id="IPR001546">
    <property type="entry name" value="GPCR_Pheromne_A_rcpt"/>
</dbReference>
<comment type="subcellular location">
    <subcellularLocation>
        <location evidence="1">Membrane</location>
        <topology evidence="1">Multi-pass membrane protein</topology>
    </subcellularLocation>
</comment>
<dbReference type="Proteomes" id="UP000053095">
    <property type="component" value="Unassembled WGS sequence"/>
</dbReference>
<evidence type="ECO:0000256" key="5">
    <source>
        <dbReference type="ARBA" id="ARBA00022989"/>
    </source>
</evidence>
<evidence type="ECO:0000256" key="1">
    <source>
        <dbReference type="ARBA" id="ARBA00004141"/>
    </source>
</evidence>
<keyword evidence="4 10" id="KW-0812">Transmembrane</keyword>
<name>A0A6V8H2F5_TALPI</name>
<feature type="transmembrane region" description="Helical" evidence="10">
    <location>
        <begin position="124"/>
        <end position="143"/>
    </location>
</feature>
<evidence type="ECO:0000256" key="4">
    <source>
        <dbReference type="ARBA" id="ARBA00022692"/>
    </source>
</evidence>
<dbReference type="Pfam" id="PF02076">
    <property type="entry name" value="STE3"/>
    <property type="match status" value="1"/>
</dbReference>
<dbReference type="PANTHER" id="PTHR28097:SF1">
    <property type="entry name" value="PHEROMONE A FACTOR RECEPTOR"/>
    <property type="match status" value="1"/>
</dbReference>
<dbReference type="AlphaFoldDB" id="A0A6V8H2F5"/>
<reference evidence="12" key="1">
    <citation type="journal article" date="2015" name="Genome Announc.">
        <title>Draft genome sequence of Talaromyces cellulolyticus strain Y-94, a source of lignocellulosic biomass-degrading enzymes.</title>
        <authorList>
            <person name="Fujii T."/>
            <person name="Koike H."/>
            <person name="Sawayama S."/>
            <person name="Yano S."/>
            <person name="Inoue H."/>
        </authorList>
    </citation>
    <scope>NUCLEOTIDE SEQUENCE [LARGE SCALE GENOMIC DNA]</scope>
    <source>
        <strain evidence="12">Y-94</strain>
    </source>
</reference>
<feature type="transmembrane region" description="Helical" evidence="10">
    <location>
        <begin position="81"/>
        <end position="103"/>
    </location>
</feature>
<organism evidence="11 12">
    <name type="scientific">Talaromyces pinophilus</name>
    <name type="common">Penicillium pinophilum</name>
    <dbReference type="NCBI Taxonomy" id="128442"/>
    <lineage>
        <taxon>Eukaryota</taxon>
        <taxon>Fungi</taxon>
        <taxon>Dikarya</taxon>
        <taxon>Ascomycota</taxon>
        <taxon>Pezizomycotina</taxon>
        <taxon>Eurotiomycetes</taxon>
        <taxon>Eurotiomycetidae</taxon>
        <taxon>Eurotiales</taxon>
        <taxon>Trichocomaceae</taxon>
        <taxon>Talaromyces</taxon>
        <taxon>Talaromyces sect. Talaromyces</taxon>
    </lineage>
</organism>
<evidence type="ECO:0000256" key="8">
    <source>
        <dbReference type="ARBA" id="ARBA00023170"/>
    </source>
</evidence>
<evidence type="ECO:0000313" key="12">
    <source>
        <dbReference type="Proteomes" id="UP000053095"/>
    </source>
</evidence>
<keyword evidence="12" id="KW-1185">Reference proteome</keyword>
<evidence type="ECO:0000256" key="3">
    <source>
        <dbReference type="ARBA" id="ARBA00022507"/>
    </source>
</evidence>
<keyword evidence="3" id="KW-0589">Pheromone response</keyword>
<evidence type="ECO:0000256" key="2">
    <source>
        <dbReference type="ARBA" id="ARBA00011085"/>
    </source>
</evidence>
<dbReference type="CDD" id="cd14966">
    <property type="entry name" value="7tmD_STE3"/>
    <property type="match status" value="1"/>
</dbReference>
<dbReference type="InterPro" id="IPR001499">
    <property type="entry name" value="GPCR_STE3"/>
</dbReference>
<sequence length="402" mass="44456">MDLYPRSTQAIVAPALSLLGLTLCIPPMIWHASNRNWGASFLVAYVMYGDLVNILNALIWPTDDVNSWWDGAVFCDMQVKLSLATQIGMPGALLCIFRSLALVMDVNKSALIPSRGERLRNKTVDVFFCLGLPILAMVVHFIVQGTRYYIFAVAGCNPSMDQSWPSYVFLGWPLIICMAAAGYCILIIVRLVKYTSEFSAILGASRSNLTKQRFIRLFGLSSLMILIILPLQVYIFYTNIQVLSPAHPYSWKATHGPSLSQITKVPTNGRLKFDRWLPPAFSVLIFIFFGMGQDAANMYNNFFNVVGLKGFPVSFSSWKSTSGSSSSGENKGDHWYDSLRSKSSSWLGSRRPSKGTIITSLESSHADTLMSGGLEGTSIEMKSLAQMCALNSKMHSNNDSNV</sequence>
<proteinExistence type="inferred from homology"/>
<feature type="transmembrane region" description="Helical" evidence="10">
    <location>
        <begin position="167"/>
        <end position="192"/>
    </location>
</feature>
<gene>
    <name evidence="11" type="ORF">TCE0_015r02987</name>
</gene>
<dbReference type="PRINTS" id="PR00899">
    <property type="entry name" value="GPCRSTE3"/>
</dbReference>
<comment type="caution">
    <text evidence="11">The sequence shown here is derived from an EMBL/GenBank/DDBJ whole genome shotgun (WGS) entry which is preliminary data.</text>
</comment>
<evidence type="ECO:0000256" key="7">
    <source>
        <dbReference type="ARBA" id="ARBA00023136"/>
    </source>
</evidence>
<dbReference type="GO" id="GO:0005886">
    <property type="term" value="C:plasma membrane"/>
    <property type="evidence" value="ECO:0007669"/>
    <property type="project" value="TreeGrafter"/>
</dbReference>
<keyword evidence="7 10" id="KW-0472">Membrane</keyword>
<accession>A0A6V8H2F5</accession>
<feature type="transmembrane region" description="Helical" evidence="10">
    <location>
        <begin position="42"/>
        <end position="61"/>
    </location>
</feature>
<evidence type="ECO:0000256" key="9">
    <source>
        <dbReference type="ARBA" id="ARBA00023224"/>
    </source>
</evidence>
<evidence type="ECO:0000256" key="6">
    <source>
        <dbReference type="ARBA" id="ARBA00023040"/>
    </source>
</evidence>
<keyword evidence="6" id="KW-0297">G-protein coupled receptor</keyword>